<dbReference type="PIRSF" id="PIRSF036426">
    <property type="entry name" value="Sirohaem_synth"/>
    <property type="match status" value="1"/>
</dbReference>
<dbReference type="InterPro" id="IPR006366">
    <property type="entry name" value="CobA/CysG_C"/>
</dbReference>
<evidence type="ECO:0000256" key="6">
    <source>
        <dbReference type="ARBA" id="ARBA00022691"/>
    </source>
</evidence>
<dbReference type="PROSITE" id="PS00839">
    <property type="entry name" value="SUMT_1"/>
    <property type="match status" value="1"/>
</dbReference>
<dbReference type="InterPro" id="IPR037115">
    <property type="entry name" value="Sirohaem_synt_dimer_dom_sf"/>
</dbReference>
<evidence type="ECO:0000256" key="8">
    <source>
        <dbReference type="ARBA" id="ARBA00023027"/>
    </source>
</evidence>
<dbReference type="Gene3D" id="3.40.50.720">
    <property type="entry name" value="NAD(P)-binding Rossmann-like Domain"/>
    <property type="match status" value="1"/>
</dbReference>
<dbReference type="SUPFAM" id="SSF53790">
    <property type="entry name" value="Tetrapyrrole methylase"/>
    <property type="match status" value="1"/>
</dbReference>
<comment type="similarity">
    <text evidence="2 14">Belongs to the precorrin methyltransferase family.</text>
</comment>
<evidence type="ECO:0000256" key="14">
    <source>
        <dbReference type="RuleBase" id="RU003960"/>
    </source>
</evidence>
<organism evidence="17 18">
    <name type="scientific">Bradyrhizobium lablabi</name>
    <dbReference type="NCBI Taxonomy" id="722472"/>
    <lineage>
        <taxon>Bacteria</taxon>
        <taxon>Pseudomonadati</taxon>
        <taxon>Pseudomonadota</taxon>
        <taxon>Alphaproteobacteria</taxon>
        <taxon>Hyphomicrobiales</taxon>
        <taxon>Nitrobacteraceae</taxon>
        <taxon>Bradyrhizobium</taxon>
    </lineage>
</organism>
<dbReference type="GO" id="GO:0009236">
    <property type="term" value="P:cobalamin biosynthetic process"/>
    <property type="evidence" value="ECO:0007669"/>
    <property type="project" value="UniProtKB-KW"/>
</dbReference>
<dbReference type="NCBIfam" id="TIGR01470">
    <property type="entry name" value="cysG_Nterm"/>
    <property type="match status" value="1"/>
</dbReference>
<accession>A0A1M6X945</accession>
<dbReference type="PROSITE" id="PS00840">
    <property type="entry name" value="SUMT_2"/>
    <property type="match status" value="1"/>
</dbReference>
<evidence type="ECO:0000256" key="13">
    <source>
        <dbReference type="ARBA" id="ARBA00047561"/>
    </source>
</evidence>
<protein>
    <submittedName>
        <fullName evidence="17">Uroporphyrinogen-III C-methyltransferase</fullName>
    </submittedName>
</protein>
<gene>
    <name evidence="17" type="ORF">SAMN05444171_2668</name>
</gene>
<keyword evidence="10" id="KW-0627">Porphyrin biosynthesis</keyword>
<dbReference type="Gene3D" id="3.40.1010.10">
    <property type="entry name" value="Cobalt-precorrin-4 Transmethylase, Domain 1"/>
    <property type="match status" value="1"/>
</dbReference>
<dbReference type="InterPro" id="IPR000878">
    <property type="entry name" value="4pyrrol_Mease"/>
</dbReference>
<evidence type="ECO:0000256" key="9">
    <source>
        <dbReference type="ARBA" id="ARBA00023239"/>
    </source>
</evidence>
<keyword evidence="7" id="KW-0560">Oxidoreductase</keyword>
<comment type="catalytic activity">
    <reaction evidence="13">
        <text>precorrin-2 + NAD(+) = sirohydrochlorin + NADH + 2 H(+)</text>
        <dbReference type="Rhea" id="RHEA:15613"/>
        <dbReference type="ChEBI" id="CHEBI:15378"/>
        <dbReference type="ChEBI" id="CHEBI:57540"/>
        <dbReference type="ChEBI" id="CHEBI:57945"/>
        <dbReference type="ChEBI" id="CHEBI:58351"/>
        <dbReference type="ChEBI" id="CHEBI:58827"/>
        <dbReference type="EC" id="1.3.1.76"/>
    </reaction>
</comment>
<dbReference type="EMBL" id="FNTI01000001">
    <property type="protein sequence ID" value="SEC95283.1"/>
    <property type="molecule type" value="Genomic_DNA"/>
</dbReference>
<evidence type="ECO:0000256" key="5">
    <source>
        <dbReference type="ARBA" id="ARBA00022679"/>
    </source>
</evidence>
<keyword evidence="4 14" id="KW-0489">Methyltransferase</keyword>
<dbReference type="Pfam" id="PF13241">
    <property type="entry name" value="NAD_binding_7"/>
    <property type="match status" value="1"/>
</dbReference>
<comment type="pathway">
    <text evidence="12">Porphyrin-containing compound metabolism; siroheme biosynthesis; precorrin-2 from uroporphyrinogen III: step 1/1.</text>
</comment>
<dbReference type="Pfam" id="PF00590">
    <property type="entry name" value="TP_methylase"/>
    <property type="match status" value="1"/>
</dbReference>
<evidence type="ECO:0000256" key="12">
    <source>
        <dbReference type="ARBA" id="ARBA00025705"/>
    </source>
</evidence>
<dbReference type="PANTHER" id="PTHR45790">
    <property type="entry name" value="SIROHEME SYNTHASE-RELATED"/>
    <property type="match status" value="1"/>
</dbReference>
<reference evidence="17 18" key="1">
    <citation type="submission" date="2016-10" db="EMBL/GenBank/DDBJ databases">
        <authorList>
            <person name="de Groot N.N."/>
        </authorList>
    </citation>
    <scope>NUCLEOTIDE SEQUENCE [LARGE SCALE GENOMIC DNA]</scope>
    <source>
        <strain evidence="17 18">GAS522</strain>
    </source>
</reference>
<dbReference type="SUPFAM" id="SSF75615">
    <property type="entry name" value="Siroheme synthase middle domains-like"/>
    <property type="match status" value="1"/>
</dbReference>
<dbReference type="AlphaFoldDB" id="A0A1M6X945"/>
<dbReference type="GO" id="GO:0043115">
    <property type="term" value="F:precorrin-2 dehydrogenase activity"/>
    <property type="evidence" value="ECO:0007669"/>
    <property type="project" value="UniProtKB-EC"/>
</dbReference>
<dbReference type="InterPro" id="IPR014776">
    <property type="entry name" value="4pyrrole_Mease_sub2"/>
</dbReference>
<feature type="domain" description="Tetrapyrrole methylase" evidence="15">
    <location>
        <begin position="226"/>
        <end position="435"/>
    </location>
</feature>
<keyword evidence="6" id="KW-0949">S-adenosyl-L-methionine</keyword>
<dbReference type="FunFam" id="3.30.160.110:FF:000001">
    <property type="entry name" value="Siroheme synthase"/>
    <property type="match status" value="1"/>
</dbReference>
<evidence type="ECO:0000256" key="3">
    <source>
        <dbReference type="ARBA" id="ARBA00022573"/>
    </source>
</evidence>
<evidence type="ECO:0000256" key="4">
    <source>
        <dbReference type="ARBA" id="ARBA00022603"/>
    </source>
</evidence>
<dbReference type="Gene3D" id="1.10.8.210">
    <property type="entry name" value="Sirohaem synthase, dimerisation domain"/>
    <property type="match status" value="1"/>
</dbReference>
<dbReference type="Gene3D" id="3.30.950.10">
    <property type="entry name" value="Methyltransferase, Cobalt-precorrin-4 Transmethylase, Domain 2"/>
    <property type="match status" value="1"/>
</dbReference>
<sequence length="484" mass="51206">MRFLPVFLDLQSGVVLLVGAGDLVRAKLRLLTSAGARVRWFATDGNYDLGGLEDAEAARIEAATGDPLTADLSNVLAVLCAGAGDIGVAMSARAKAVGLPVNVMDDLAHSTFIFPAIVDRGDVVVAVGTGGASPVVARRVRERIEAVLPARIGDLASFIGGFRKSMHERIPEFSLRRRFWERVIDGPIGALVLAGRRTEAETALKDITDPSGFAGANAQGKAEGWVTLVGAGPGDPDLLTVKALRALQDADVVFYDELVSAEILDRIRRDASRIPVGRRVGKPGIGQDNINQLLIDAAKAGQRVVRLKGGDPFVFGRGGEEIEALRQAGIACSVVPGITAGLGAASQFEVPLTYRREATRITFLTAHKASDAEKVDWSVLTDDKMTIVVYMGMTAAPSVRAGLLAAGRSPQTPVGVFARVTRPDAQAAVGRLESLPDLIEQIDGGPAVLIIGDVVAHSAPWRQSNLDEQFYLDDVISNLLEAAE</sequence>
<evidence type="ECO:0000259" key="16">
    <source>
        <dbReference type="Pfam" id="PF10414"/>
    </source>
</evidence>
<dbReference type="InterPro" id="IPR035996">
    <property type="entry name" value="4pyrrol_Methylase_sf"/>
</dbReference>
<evidence type="ECO:0000259" key="15">
    <source>
        <dbReference type="Pfam" id="PF00590"/>
    </source>
</evidence>
<comment type="pathway">
    <text evidence="1">Porphyrin-containing compound metabolism; siroheme biosynthesis; sirohydrochlorin from precorrin-2: step 1/1.</text>
</comment>
<dbReference type="SUPFAM" id="SSF51735">
    <property type="entry name" value="NAD(P)-binding Rossmann-fold domains"/>
    <property type="match status" value="1"/>
</dbReference>
<dbReference type="NCBIfam" id="NF004790">
    <property type="entry name" value="PRK06136.1"/>
    <property type="match status" value="1"/>
</dbReference>
<evidence type="ECO:0000313" key="18">
    <source>
        <dbReference type="Proteomes" id="UP000183208"/>
    </source>
</evidence>
<proteinExistence type="inferred from homology"/>
<dbReference type="PANTHER" id="PTHR45790:SF3">
    <property type="entry name" value="S-ADENOSYL-L-METHIONINE-DEPENDENT UROPORPHYRINOGEN III METHYLTRANSFERASE, CHLOROPLASTIC"/>
    <property type="match status" value="1"/>
</dbReference>
<dbReference type="InterPro" id="IPR014777">
    <property type="entry name" value="4pyrrole_Mease_sub1"/>
</dbReference>
<feature type="domain" description="Sirohaem synthase dimerisation" evidence="16">
    <location>
        <begin position="151"/>
        <end position="205"/>
    </location>
</feature>
<evidence type="ECO:0000313" key="17">
    <source>
        <dbReference type="EMBL" id="SEC95283.1"/>
    </source>
</evidence>
<dbReference type="UniPathway" id="UPA00262">
    <property type="reaction ID" value="UER00211"/>
</dbReference>
<dbReference type="RefSeq" id="WP_074819625.1">
    <property type="nucleotide sequence ID" value="NZ_FNTI01000001.1"/>
</dbReference>
<dbReference type="Pfam" id="PF10414">
    <property type="entry name" value="CysG_dimeriser"/>
    <property type="match status" value="1"/>
</dbReference>
<evidence type="ECO:0000256" key="7">
    <source>
        <dbReference type="ARBA" id="ARBA00023002"/>
    </source>
</evidence>
<evidence type="ECO:0000256" key="2">
    <source>
        <dbReference type="ARBA" id="ARBA00005879"/>
    </source>
</evidence>
<dbReference type="InterPro" id="IPR050161">
    <property type="entry name" value="Siro_Cobalamin_biosynth"/>
</dbReference>
<name>A0A1M6X945_9BRAD</name>
<dbReference type="Gene3D" id="3.30.160.110">
    <property type="entry name" value="Siroheme synthase, domain 2"/>
    <property type="match status" value="1"/>
</dbReference>
<dbReference type="GO" id="GO:0032259">
    <property type="term" value="P:methylation"/>
    <property type="evidence" value="ECO:0007669"/>
    <property type="project" value="UniProtKB-KW"/>
</dbReference>
<dbReference type="GO" id="GO:0051266">
    <property type="term" value="F:sirohydrochlorin ferrochelatase activity"/>
    <property type="evidence" value="ECO:0007669"/>
    <property type="project" value="InterPro"/>
</dbReference>
<evidence type="ECO:0000256" key="11">
    <source>
        <dbReference type="ARBA" id="ARBA00023268"/>
    </source>
</evidence>
<dbReference type="InterPro" id="IPR012409">
    <property type="entry name" value="Sirohaem_synth"/>
</dbReference>
<dbReference type="Proteomes" id="UP000183208">
    <property type="component" value="Unassembled WGS sequence"/>
</dbReference>
<dbReference type="FunFam" id="3.40.1010.10:FF:000001">
    <property type="entry name" value="Siroheme synthase"/>
    <property type="match status" value="1"/>
</dbReference>
<dbReference type="CDD" id="cd11642">
    <property type="entry name" value="SUMT"/>
    <property type="match status" value="1"/>
</dbReference>
<evidence type="ECO:0000256" key="1">
    <source>
        <dbReference type="ARBA" id="ARBA00005010"/>
    </source>
</evidence>
<keyword evidence="3" id="KW-0169">Cobalamin biosynthesis</keyword>
<dbReference type="InterPro" id="IPR006367">
    <property type="entry name" value="Sirohaem_synthase_N"/>
</dbReference>
<dbReference type="GO" id="GO:0051287">
    <property type="term" value="F:NAD binding"/>
    <property type="evidence" value="ECO:0007669"/>
    <property type="project" value="InterPro"/>
</dbReference>
<keyword evidence="8" id="KW-0520">NAD</keyword>
<keyword evidence="11" id="KW-0511">Multifunctional enzyme</keyword>
<dbReference type="InterPro" id="IPR019478">
    <property type="entry name" value="Sirohaem_synthase_dimer_dom"/>
</dbReference>
<dbReference type="NCBIfam" id="TIGR01469">
    <property type="entry name" value="cobA_cysG_Cterm"/>
    <property type="match status" value="1"/>
</dbReference>
<dbReference type="InterPro" id="IPR036291">
    <property type="entry name" value="NAD(P)-bd_dom_sf"/>
</dbReference>
<dbReference type="InterPro" id="IPR003043">
    <property type="entry name" value="Uropor_MeTrfase_CS"/>
</dbReference>
<dbReference type="NCBIfam" id="NF007922">
    <property type="entry name" value="PRK10637.1"/>
    <property type="match status" value="1"/>
</dbReference>
<keyword evidence="9" id="KW-0456">Lyase</keyword>
<dbReference type="OrthoDB" id="9815856at2"/>
<dbReference type="GO" id="GO:0019354">
    <property type="term" value="P:siroheme biosynthetic process"/>
    <property type="evidence" value="ECO:0007669"/>
    <property type="project" value="UniProtKB-UniPathway"/>
</dbReference>
<dbReference type="GO" id="GO:0004851">
    <property type="term" value="F:uroporphyrin-III C-methyltransferase activity"/>
    <property type="evidence" value="ECO:0007669"/>
    <property type="project" value="InterPro"/>
</dbReference>
<keyword evidence="5 14" id="KW-0808">Transferase</keyword>
<evidence type="ECO:0000256" key="10">
    <source>
        <dbReference type="ARBA" id="ARBA00023244"/>
    </source>
</evidence>